<evidence type="ECO:0000256" key="1">
    <source>
        <dbReference type="SAM" id="Phobius"/>
    </source>
</evidence>
<name>A0A2T0RRJ8_9RHOB</name>
<reference evidence="2 3" key="1">
    <citation type="submission" date="2018-03" db="EMBL/GenBank/DDBJ databases">
        <title>Genomic Encyclopedia of Archaeal and Bacterial Type Strains, Phase II (KMG-II): from individual species to whole genera.</title>
        <authorList>
            <person name="Goeker M."/>
        </authorList>
    </citation>
    <scope>NUCLEOTIDE SEQUENCE [LARGE SCALE GENOMIC DNA]</scope>
    <source>
        <strain evidence="2 3">DSM 29328</strain>
    </source>
</reference>
<proteinExistence type="predicted"/>
<keyword evidence="3" id="KW-1185">Reference proteome</keyword>
<evidence type="ECO:0000313" key="3">
    <source>
        <dbReference type="Proteomes" id="UP000239480"/>
    </source>
</evidence>
<keyword evidence="1" id="KW-0472">Membrane</keyword>
<protein>
    <submittedName>
        <fullName evidence="2">Uncharacterized protein</fullName>
    </submittedName>
</protein>
<dbReference type="RefSeq" id="WP_106205179.1">
    <property type="nucleotide sequence ID" value="NZ_PVTD01000004.1"/>
</dbReference>
<accession>A0A2T0RRJ8</accession>
<feature type="transmembrane region" description="Helical" evidence="1">
    <location>
        <begin position="29"/>
        <end position="49"/>
    </location>
</feature>
<keyword evidence="1" id="KW-1133">Transmembrane helix</keyword>
<organism evidence="2 3">
    <name type="scientific">Aliiruegeria haliotis</name>
    <dbReference type="NCBI Taxonomy" id="1280846"/>
    <lineage>
        <taxon>Bacteria</taxon>
        <taxon>Pseudomonadati</taxon>
        <taxon>Pseudomonadota</taxon>
        <taxon>Alphaproteobacteria</taxon>
        <taxon>Rhodobacterales</taxon>
        <taxon>Roseobacteraceae</taxon>
        <taxon>Aliiruegeria</taxon>
    </lineage>
</organism>
<dbReference type="Proteomes" id="UP000239480">
    <property type="component" value="Unassembled WGS sequence"/>
</dbReference>
<gene>
    <name evidence="2" type="ORF">CLV78_104291</name>
</gene>
<dbReference type="EMBL" id="PVTD01000004">
    <property type="protein sequence ID" value="PRY23798.1"/>
    <property type="molecule type" value="Genomic_DNA"/>
</dbReference>
<keyword evidence="1" id="KW-0812">Transmembrane</keyword>
<comment type="caution">
    <text evidence="2">The sequence shown here is derived from an EMBL/GenBank/DDBJ whole genome shotgun (WGS) entry which is preliminary data.</text>
</comment>
<evidence type="ECO:0000313" key="2">
    <source>
        <dbReference type="EMBL" id="PRY23798.1"/>
    </source>
</evidence>
<sequence>MGILLLSIMVALTTTAVCALQGMGVFLLLGIYVGSGMLTTTLLAAFVLARGALQRPGMPNTGHSPTQLPG</sequence>
<dbReference type="AlphaFoldDB" id="A0A2T0RRJ8"/>